<sequence length="101" mass="11759">MTNENILKHLGKLKQIAYSKKLINFEGATSNDYSYKWLLNNDSSYVCDYTIPVESLDNAIEIVRLFSQEPKDLIRLGLQSQTFNNESQIYLHFTKDIKLPQ</sequence>
<protein>
    <submittedName>
        <fullName evidence="1">Uncharacterized protein</fullName>
    </submittedName>
</protein>
<dbReference type="EMBL" id="FNBH01000002">
    <property type="protein sequence ID" value="SDF50875.1"/>
    <property type="molecule type" value="Genomic_DNA"/>
</dbReference>
<dbReference type="AlphaFoldDB" id="A0A1G7LN02"/>
<name>A0A1G7LN02_9FLAO</name>
<organism evidence="1 2">
    <name type="scientific">Epilithonimonas hungarica</name>
    <dbReference type="NCBI Taxonomy" id="454006"/>
    <lineage>
        <taxon>Bacteria</taxon>
        <taxon>Pseudomonadati</taxon>
        <taxon>Bacteroidota</taxon>
        <taxon>Flavobacteriia</taxon>
        <taxon>Flavobacteriales</taxon>
        <taxon>Weeksellaceae</taxon>
        <taxon>Chryseobacterium group</taxon>
        <taxon>Epilithonimonas</taxon>
    </lineage>
</organism>
<gene>
    <name evidence="1" type="ORF">SAMN05421825_1550</name>
</gene>
<reference evidence="2" key="1">
    <citation type="submission" date="2016-10" db="EMBL/GenBank/DDBJ databases">
        <authorList>
            <person name="Varghese N."/>
            <person name="Submissions S."/>
        </authorList>
    </citation>
    <scope>NUCLEOTIDE SEQUENCE [LARGE SCALE GENOMIC DNA]</scope>
    <source>
        <strain evidence="2">DSM 19684</strain>
    </source>
</reference>
<evidence type="ECO:0000313" key="2">
    <source>
        <dbReference type="Proteomes" id="UP000199203"/>
    </source>
</evidence>
<evidence type="ECO:0000313" key="1">
    <source>
        <dbReference type="EMBL" id="SDF50875.1"/>
    </source>
</evidence>
<dbReference type="RefSeq" id="WP_089872956.1">
    <property type="nucleotide sequence ID" value="NZ_FNBH01000002.1"/>
</dbReference>
<keyword evidence="2" id="KW-1185">Reference proteome</keyword>
<proteinExistence type="predicted"/>
<dbReference type="Proteomes" id="UP000199203">
    <property type="component" value="Unassembled WGS sequence"/>
</dbReference>
<accession>A0A1G7LN02</accession>
<dbReference type="STRING" id="454006.SAMN05421825_1550"/>